<keyword evidence="2" id="KW-1003">Cell membrane</keyword>
<feature type="transmembrane region" description="Helical" evidence="6">
    <location>
        <begin position="37"/>
        <end position="57"/>
    </location>
</feature>
<keyword evidence="4 6" id="KW-1133">Transmembrane helix</keyword>
<accession>A0A9D9ETA0</accession>
<evidence type="ECO:0000313" key="9">
    <source>
        <dbReference type="Proteomes" id="UP000823661"/>
    </source>
</evidence>
<evidence type="ECO:0000256" key="4">
    <source>
        <dbReference type="ARBA" id="ARBA00022989"/>
    </source>
</evidence>
<dbReference type="EMBL" id="JADIMI010000081">
    <property type="protein sequence ID" value="MBO8452878.1"/>
    <property type="molecule type" value="Genomic_DNA"/>
</dbReference>
<sequence>MDAGRESVGLAIPFTAGVAAASYSLKTFCIGRSVIETAASVTVALTILLICALWYCINAGPSCRVHSRRAICSVIGKWLTASGGKAVLRMLLLTAGTATALINAIPHISAPETPGIAEICAVHLKSLIDSIPFADAGSNALVKAFLTGDQRDLGTGIRDAFRDSGASHLLALSGMHLSIIYLVVSRILSFLGNTRCVRICRSAVIVAGSAFFTVMTGAAPSLVRAFFFILLRECALLTGRSRDSINIFCIALLIQLAITPSAVTSAGFQLSYLAMLGIFLLYRPLDSLWDRNGTGTPAGDTAGDETDDLISAYPDGYRHGIPAGNGSPMNTIRSIISGSMRYIWSMCALSIACQVFTAPAVLLYFGTFPQYFLITNLLCIPLSNIIMVLSIIILPLYAAGICPQFLIDADGLLLTALVDTLGTISAM</sequence>
<dbReference type="Proteomes" id="UP000823661">
    <property type="component" value="Unassembled WGS sequence"/>
</dbReference>
<feature type="transmembrane region" description="Helical" evidence="6">
    <location>
        <begin position="203"/>
        <end position="231"/>
    </location>
</feature>
<evidence type="ECO:0000259" key="7">
    <source>
        <dbReference type="Pfam" id="PF03772"/>
    </source>
</evidence>
<dbReference type="PANTHER" id="PTHR30619:SF1">
    <property type="entry name" value="RECOMBINATION PROTEIN 2"/>
    <property type="match status" value="1"/>
</dbReference>
<dbReference type="PANTHER" id="PTHR30619">
    <property type="entry name" value="DNA INTERNALIZATION/COMPETENCE PROTEIN COMEC/REC2"/>
    <property type="match status" value="1"/>
</dbReference>
<dbReference type="AlphaFoldDB" id="A0A9D9ETA0"/>
<evidence type="ECO:0000256" key="2">
    <source>
        <dbReference type="ARBA" id="ARBA00022475"/>
    </source>
</evidence>
<feature type="transmembrane region" description="Helical" evidence="6">
    <location>
        <begin position="243"/>
        <end position="260"/>
    </location>
</feature>
<gene>
    <name evidence="8" type="ORF">IAC06_08390</name>
</gene>
<reference evidence="8" key="2">
    <citation type="journal article" date="2021" name="PeerJ">
        <title>Extensive microbial diversity within the chicken gut microbiome revealed by metagenomics and culture.</title>
        <authorList>
            <person name="Gilroy R."/>
            <person name="Ravi A."/>
            <person name="Getino M."/>
            <person name="Pursley I."/>
            <person name="Horton D.L."/>
            <person name="Alikhan N.F."/>
            <person name="Baker D."/>
            <person name="Gharbi K."/>
            <person name="Hall N."/>
            <person name="Watson M."/>
            <person name="Adriaenssens E.M."/>
            <person name="Foster-Nyarko E."/>
            <person name="Jarju S."/>
            <person name="Secka A."/>
            <person name="Antonio M."/>
            <person name="Oren A."/>
            <person name="Chaudhuri R.R."/>
            <person name="La Ragione R."/>
            <person name="Hildebrand F."/>
            <person name="Pallen M.J."/>
        </authorList>
    </citation>
    <scope>NUCLEOTIDE SEQUENCE</scope>
    <source>
        <strain evidence="8">B1-20833</strain>
    </source>
</reference>
<feature type="transmembrane region" description="Helical" evidence="6">
    <location>
        <begin position="169"/>
        <end position="191"/>
    </location>
</feature>
<comment type="subcellular location">
    <subcellularLocation>
        <location evidence="1">Cell membrane</location>
        <topology evidence="1">Multi-pass membrane protein</topology>
    </subcellularLocation>
</comment>
<evidence type="ECO:0000313" key="8">
    <source>
        <dbReference type="EMBL" id="MBO8452878.1"/>
    </source>
</evidence>
<comment type="caution">
    <text evidence="8">The sequence shown here is derived from an EMBL/GenBank/DDBJ whole genome shotgun (WGS) entry which is preliminary data.</text>
</comment>
<evidence type="ECO:0000256" key="5">
    <source>
        <dbReference type="ARBA" id="ARBA00023136"/>
    </source>
</evidence>
<evidence type="ECO:0000256" key="1">
    <source>
        <dbReference type="ARBA" id="ARBA00004651"/>
    </source>
</evidence>
<organism evidence="8 9">
    <name type="scientific">Candidatus Cryptobacteroides intestinavium</name>
    <dbReference type="NCBI Taxonomy" id="2840766"/>
    <lineage>
        <taxon>Bacteria</taxon>
        <taxon>Pseudomonadati</taxon>
        <taxon>Bacteroidota</taxon>
        <taxon>Bacteroidia</taxon>
        <taxon>Bacteroidales</taxon>
        <taxon>Candidatus Cryptobacteroides</taxon>
    </lineage>
</organism>
<feature type="transmembrane region" description="Helical" evidence="6">
    <location>
        <begin position="371"/>
        <end position="397"/>
    </location>
</feature>
<feature type="transmembrane region" description="Helical" evidence="6">
    <location>
        <begin position="342"/>
        <end position="365"/>
    </location>
</feature>
<evidence type="ECO:0000256" key="6">
    <source>
        <dbReference type="SAM" id="Phobius"/>
    </source>
</evidence>
<dbReference type="NCBIfam" id="TIGR00360">
    <property type="entry name" value="ComEC_N-term"/>
    <property type="match status" value="1"/>
</dbReference>
<evidence type="ECO:0000256" key="3">
    <source>
        <dbReference type="ARBA" id="ARBA00022692"/>
    </source>
</evidence>
<protein>
    <submittedName>
        <fullName evidence="8">ComEC/Rec2 family competence protein</fullName>
    </submittedName>
</protein>
<keyword evidence="3 6" id="KW-0812">Transmembrane</keyword>
<reference evidence="8" key="1">
    <citation type="submission" date="2020-10" db="EMBL/GenBank/DDBJ databases">
        <authorList>
            <person name="Gilroy R."/>
        </authorList>
    </citation>
    <scope>NUCLEOTIDE SEQUENCE</scope>
    <source>
        <strain evidence="8">B1-20833</strain>
    </source>
</reference>
<feature type="domain" description="ComEC/Rec2-related protein" evidence="7">
    <location>
        <begin position="146"/>
        <end position="425"/>
    </location>
</feature>
<name>A0A9D9ETA0_9BACT</name>
<feature type="transmembrane region" description="Helical" evidence="6">
    <location>
        <begin position="7"/>
        <end position="25"/>
    </location>
</feature>
<keyword evidence="5 6" id="KW-0472">Membrane</keyword>
<dbReference type="InterPro" id="IPR004477">
    <property type="entry name" value="ComEC_N"/>
</dbReference>
<dbReference type="InterPro" id="IPR052159">
    <property type="entry name" value="Competence_DNA_uptake"/>
</dbReference>
<dbReference type="Pfam" id="PF03772">
    <property type="entry name" value="Competence"/>
    <property type="match status" value="1"/>
</dbReference>
<proteinExistence type="predicted"/>
<dbReference type="GO" id="GO:0005886">
    <property type="term" value="C:plasma membrane"/>
    <property type="evidence" value="ECO:0007669"/>
    <property type="project" value="UniProtKB-SubCell"/>
</dbReference>